<dbReference type="InterPro" id="IPR000195">
    <property type="entry name" value="Rab-GAP-TBC_dom"/>
</dbReference>
<dbReference type="SUPFAM" id="SSF50729">
    <property type="entry name" value="PH domain-like"/>
    <property type="match status" value="1"/>
</dbReference>
<evidence type="ECO:0000256" key="1">
    <source>
        <dbReference type="ARBA" id="ARBA00022468"/>
    </source>
</evidence>
<feature type="compositionally biased region" description="Low complexity" evidence="4">
    <location>
        <begin position="114"/>
        <end position="124"/>
    </location>
</feature>
<feature type="domain" description="Rab-GAP TBC" evidence="5">
    <location>
        <begin position="682"/>
        <end position="886"/>
    </location>
</feature>
<protein>
    <recommendedName>
        <fullName evidence="5">Rab-GAP TBC domain-containing protein</fullName>
    </recommendedName>
</protein>
<feature type="region of interest" description="Disordered" evidence="4">
    <location>
        <begin position="91"/>
        <end position="124"/>
    </location>
</feature>
<dbReference type="InterPro" id="IPR050302">
    <property type="entry name" value="Rab_GAP_TBC_domain"/>
</dbReference>
<dbReference type="InterPro" id="IPR011993">
    <property type="entry name" value="PH-like_dom_sf"/>
</dbReference>
<sequence length="1005" mass="113617">MITIPQFGSSPSFGDLLKANDMPVSKSNGPSRQSSNASICSVSGLTDYGPSTSQFFEVFYVGKIKVSHERAPETFTDDALGRFRAHEAQKRLKYPSSSSTADTASCRTPSTLLRSPSFRSSVSPESSLKDHVKFLEQGLNEDTSARKHDQPSDDEIGVQGVLKDPLSLMAEELKLKKTSENDSSVNGFRDLRLRSHSGSFSKDLERPRVSSTSSVDGKHGHEQNRTMLFEIGRYELRLISPDQKSRLLTKPIKDLTFVSQGIKSPEHFGFICREVNCETYVGYLFKCQSPSIAAEILAPLKQAVTLNVDLPPTGSHLGKSRTPSGAGNCEQSPCAWYQKLMVELDGLPLHRVRSVLMNRIESLPEKDCSEILTKVEGAEPRSVREEIDLLLLLLKAHCESKHQDHYDDSQDSRQEFLSHVLERSSGAILQKAKKSIATSIDHLRKKKTEGPERALSLTDGISIHIKNASPIVKNEKVPNFINSPALEELRPRSSTVSSCGGELIKKELRNIRLRKTSSNLAEFSEPDASSQLSKQEPTNSPLFNIFMKVGSPAAENQRENLFNTNKPENGTPQNQRSWRQAIFAKVASSAGERDEPKRKRTKEEWRSLWKWAIHQQLLLIRMNKENKRLKLQQEEAMAKRQKLEYVEIPPATPESEISWNAVLSKDLCFINRCDLEKALKAGIPKQKRGEAWKLLIDYNINYPEQRLNLPYGQYSITSLPQENVPYEDLICQLTSFQHLILIDLSRTFPKYSYYSAFMGPGQLALYNLLKAYSLLDTEVGYCQGLSFIAGVILLHGSEQESFSCLKHLLITKGLRSQFLPGMMSIQVQLYQFDRLLHDNMKDLFDHLERNDIVPIFYASPWFLTIFASQFPLGFVVRVFDLIFLYGIEAIFRVSLALLAEHREMLIGCRNQDQLMDYFKSVLPAIGASEASRVFSQAVEYDLSRQLATYEIEYYVLQEEVAANSSHICPTREENITAHRLEKQLKNLQAQLDVSKLSNKEKCIQV</sequence>
<organism evidence="6 7">
    <name type="scientific">Artemia franciscana</name>
    <name type="common">Brine shrimp</name>
    <name type="synonym">Artemia sanfranciscana</name>
    <dbReference type="NCBI Taxonomy" id="6661"/>
    <lineage>
        <taxon>Eukaryota</taxon>
        <taxon>Metazoa</taxon>
        <taxon>Ecdysozoa</taxon>
        <taxon>Arthropoda</taxon>
        <taxon>Crustacea</taxon>
        <taxon>Branchiopoda</taxon>
        <taxon>Anostraca</taxon>
        <taxon>Artemiidae</taxon>
        <taxon>Artemia</taxon>
    </lineage>
</organism>
<dbReference type="Proteomes" id="UP001187531">
    <property type="component" value="Unassembled WGS sequence"/>
</dbReference>
<dbReference type="Gene3D" id="1.10.8.270">
    <property type="entry name" value="putative rabgap domain of human tbc1 domain family member 14 like domains"/>
    <property type="match status" value="1"/>
</dbReference>
<dbReference type="Pfam" id="PF11830">
    <property type="entry name" value="DUF3350"/>
    <property type="match status" value="1"/>
</dbReference>
<dbReference type="Gene3D" id="1.10.472.80">
    <property type="entry name" value="Ypt/Rab-GAP domain of gyp1p, domain 3"/>
    <property type="match status" value="1"/>
</dbReference>
<evidence type="ECO:0000313" key="6">
    <source>
        <dbReference type="EMBL" id="KAK2717633.1"/>
    </source>
</evidence>
<keyword evidence="3" id="KW-0175">Coiled coil</keyword>
<feature type="coiled-coil region" evidence="3">
    <location>
        <begin position="970"/>
        <end position="997"/>
    </location>
</feature>
<keyword evidence="1" id="KW-0343">GTPase activation</keyword>
<reference evidence="6" key="1">
    <citation type="submission" date="2023-07" db="EMBL/GenBank/DDBJ databases">
        <title>Chromosome-level genome assembly of Artemia franciscana.</title>
        <authorList>
            <person name="Jo E."/>
        </authorList>
    </citation>
    <scope>NUCLEOTIDE SEQUENCE</scope>
    <source>
        <tissue evidence="6">Whole body</tissue>
    </source>
</reference>
<dbReference type="SMART" id="SM00462">
    <property type="entry name" value="PTB"/>
    <property type="match status" value="1"/>
</dbReference>
<accession>A0AA88HYN5</accession>
<dbReference type="AlphaFoldDB" id="A0AA88HYN5"/>
<evidence type="ECO:0000256" key="2">
    <source>
        <dbReference type="ARBA" id="ARBA00022553"/>
    </source>
</evidence>
<proteinExistence type="predicted"/>
<gene>
    <name evidence="6" type="ORF">QYM36_006417</name>
</gene>
<dbReference type="Gene3D" id="1.10.10.2750">
    <property type="match status" value="1"/>
</dbReference>
<evidence type="ECO:0000313" key="7">
    <source>
        <dbReference type="Proteomes" id="UP001187531"/>
    </source>
</evidence>
<feature type="region of interest" description="Disordered" evidence="4">
    <location>
        <begin position="201"/>
        <end position="221"/>
    </location>
</feature>
<dbReference type="InterPro" id="IPR021785">
    <property type="entry name" value="DUF3350"/>
</dbReference>
<dbReference type="SMART" id="SM00164">
    <property type="entry name" value="TBC"/>
    <property type="match status" value="1"/>
</dbReference>
<dbReference type="GO" id="GO:0005096">
    <property type="term" value="F:GTPase activator activity"/>
    <property type="evidence" value="ECO:0007669"/>
    <property type="project" value="UniProtKB-KW"/>
</dbReference>
<evidence type="ECO:0000259" key="5">
    <source>
        <dbReference type="PROSITE" id="PS50086"/>
    </source>
</evidence>
<dbReference type="PANTHER" id="PTHR47219:SF16">
    <property type="entry name" value="GTPASE ACTIVATING PROTEIN"/>
    <property type="match status" value="1"/>
</dbReference>
<dbReference type="FunFam" id="1.10.472.80:FF:000027">
    <property type="entry name" value="GTPase activating protein (Evi5)"/>
    <property type="match status" value="1"/>
</dbReference>
<evidence type="ECO:0000256" key="3">
    <source>
        <dbReference type="SAM" id="Coils"/>
    </source>
</evidence>
<feature type="non-terminal residue" evidence="6">
    <location>
        <position position="1"/>
    </location>
</feature>
<dbReference type="FunFam" id="1.10.8.270:FF:000001">
    <property type="entry name" value="TBC1 domain family member 1"/>
    <property type="match status" value="1"/>
</dbReference>
<comment type="caution">
    <text evidence="6">The sequence shown here is derived from an EMBL/GenBank/DDBJ whole genome shotgun (WGS) entry which is preliminary data.</text>
</comment>
<dbReference type="Gene3D" id="2.30.29.30">
    <property type="entry name" value="Pleckstrin-homology domain (PH domain)/Phosphotyrosine-binding domain (PTB)"/>
    <property type="match status" value="1"/>
</dbReference>
<keyword evidence="2" id="KW-0597">Phosphoprotein</keyword>
<dbReference type="Pfam" id="PF00566">
    <property type="entry name" value="RabGAP-TBC"/>
    <property type="match status" value="1"/>
</dbReference>
<dbReference type="PANTHER" id="PTHR47219">
    <property type="entry name" value="RAB GTPASE-ACTIVATING PROTEIN 1-LIKE"/>
    <property type="match status" value="1"/>
</dbReference>
<dbReference type="SUPFAM" id="SSF47923">
    <property type="entry name" value="Ypt/Rab-GAP domain of gyp1p"/>
    <property type="match status" value="2"/>
</dbReference>
<dbReference type="CDD" id="cd01269">
    <property type="entry name" value="PTB_TBC1D1_like"/>
    <property type="match status" value="1"/>
</dbReference>
<dbReference type="EMBL" id="JAVRJZ010000010">
    <property type="protein sequence ID" value="KAK2717633.1"/>
    <property type="molecule type" value="Genomic_DNA"/>
</dbReference>
<dbReference type="PROSITE" id="PS50086">
    <property type="entry name" value="TBC_RABGAP"/>
    <property type="match status" value="1"/>
</dbReference>
<evidence type="ECO:0000256" key="4">
    <source>
        <dbReference type="SAM" id="MobiDB-lite"/>
    </source>
</evidence>
<dbReference type="InterPro" id="IPR035969">
    <property type="entry name" value="Rab-GAP_TBC_sf"/>
</dbReference>
<feature type="compositionally biased region" description="Polar residues" evidence="4">
    <location>
        <begin position="95"/>
        <end position="113"/>
    </location>
</feature>
<name>A0AA88HYN5_ARTSF</name>
<keyword evidence="7" id="KW-1185">Reference proteome</keyword>
<dbReference type="InterPro" id="IPR006020">
    <property type="entry name" value="PTB/PI_dom"/>
</dbReference>